<dbReference type="HOGENOM" id="CLU_2685325_0_0_5"/>
<sequence length="74" mass="7994">MDARSAPPKGIALTKAATHRLAASYPLRQCRARDLRDLINHFGSAETTLAALPELSARGGATRAIRIARRRTNA</sequence>
<keyword evidence="2" id="KW-1185">Reference proteome</keyword>
<accession>W6RAH6</accession>
<dbReference type="KEGG" id="rhl:LPU83_1695"/>
<dbReference type="Pfam" id="PF21102">
    <property type="entry name" value="DprA_N"/>
    <property type="match status" value="1"/>
</dbReference>
<dbReference type="EMBL" id="HG916852">
    <property type="protein sequence ID" value="CDM57360.1"/>
    <property type="molecule type" value="Genomic_DNA"/>
</dbReference>
<dbReference type="Proteomes" id="UP000019443">
    <property type="component" value="Chromosome"/>
</dbReference>
<evidence type="ECO:0000313" key="2">
    <source>
        <dbReference type="Proteomes" id="UP000019443"/>
    </source>
</evidence>
<name>W6RAH6_9HYPH</name>
<organism evidence="1 2">
    <name type="scientific">Rhizobium favelukesii</name>
    <dbReference type="NCBI Taxonomy" id="348824"/>
    <lineage>
        <taxon>Bacteria</taxon>
        <taxon>Pseudomonadati</taxon>
        <taxon>Pseudomonadota</taxon>
        <taxon>Alphaproteobacteria</taxon>
        <taxon>Hyphomicrobiales</taxon>
        <taxon>Rhizobiaceae</taxon>
        <taxon>Rhizobium/Agrobacterium group</taxon>
        <taxon>Rhizobium</taxon>
    </lineage>
</organism>
<proteinExistence type="predicted"/>
<dbReference type="AlphaFoldDB" id="W6RAH6"/>
<gene>
    <name evidence="1" type="primary">dprA</name>
    <name evidence="1" type="ORF">LPU83_1695</name>
</gene>
<dbReference type="PATRIC" id="fig|348824.6.peg.1817"/>
<reference evidence="1" key="1">
    <citation type="submission" date="2013-11" db="EMBL/GenBank/DDBJ databases">
        <title>Draft genome sequence of the broad-host-range Rhizobium sp. LPU83 strain, a member of the low-genetic diversity Oregon-like Rhizobium sp. group.</title>
        <authorList>
            <person name="Wibberg D."/>
            <person name="Puehler A."/>
            <person name="Schlueter A."/>
        </authorList>
    </citation>
    <scope>NUCLEOTIDE SEQUENCE [LARGE SCALE GENOMIC DNA]</scope>
    <source>
        <strain evidence="1">LPU83</strain>
    </source>
</reference>
<evidence type="ECO:0000313" key="1">
    <source>
        <dbReference type="EMBL" id="CDM57360.1"/>
    </source>
</evidence>
<dbReference type="SMR" id="W6RAH6"/>
<protein>
    <submittedName>
        <fullName evidence="1">DNA protecting protein DprA</fullName>
    </submittedName>
</protein>